<dbReference type="EMBL" id="JH767134">
    <property type="protein sequence ID" value="EQC41580.1"/>
    <property type="molecule type" value="Genomic_DNA"/>
</dbReference>
<dbReference type="STRING" id="1156394.T0R5C8"/>
<reference evidence="8 9" key="1">
    <citation type="submission" date="2012-04" db="EMBL/GenBank/DDBJ databases">
        <title>The Genome Sequence of Saprolegnia declina VS20.</title>
        <authorList>
            <consortium name="The Broad Institute Genome Sequencing Platform"/>
            <person name="Russ C."/>
            <person name="Nusbaum C."/>
            <person name="Tyler B."/>
            <person name="van West P."/>
            <person name="Dieguez-Uribeondo J."/>
            <person name="de Bruijn I."/>
            <person name="Tripathy S."/>
            <person name="Jiang R."/>
            <person name="Young S.K."/>
            <person name="Zeng Q."/>
            <person name="Gargeya S."/>
            <person name="Fitzgerald M."/>
            <person name="Haas B."/>
            <person name="Abouelleil A."/>
            <person name="Alvarado L."/>
            <person name="Arachchi H.M."/>
            <person name="Berlin A."/>
            <person name="Chapman S.B."/>
            <person name="Goldberg J."/>
            <person name="Griggs A."/>
            <person name="Gujja S."/>
            <person name="Hansen M."/>
            <person name="Howarth C."/>
            <person name="Imamovic A."/>
            <person name="Larimer J."/>
            <person name="McCowen C."/>
            <person name="Montmayeur A."/>
            <person name="Murphy C."/>
            <person name="Neiman D."/>
            <person name="Pearson M."/>
            <person name="Priest M."/>
            <person name="Roberts A."/>
            <person name="Saif S."/>
            <person name="Shea T."/>
            <person name="Sisk P."/>
            <person name="Sykes S."/>
            <person name="Wortman J."/>
            <person name="Nusbaum C."/>
            <person name="Birren B."/>
        </authorList>
    </citation>
    <scope>NUCLEOTIDE SEQUENCE [LARGE SCALE GENOMIC DNA]</scope>
    <source>
        <strain evidence="8 9">VS20</strain>
    </source>
</reference>
<proteinExistence type="inferred from homology"/>
<dbReference type="InParanoid" id="T0R5C8"/>
<dbReference type="HAMAP" id="MF_00956">
    <property type="entry name" value="GDP_fucose_synth"/>
    <property type="match status" value="1"/>
</dbReference>
<dbReference type="SUPFAM" id="SSF51735">
    <property type="entry name" value="NAD(P)-binding Rossmann-fold domains"/>
    <property type="match status" value="1"/>
</dbReference>
<evidence type="ECO:0000256" key="6">
    <source>
        <dbReference type="ARBA" id="ARBA00023235"/>
    </source>
</evidence>
<dbReference type="OMA" id="HPSNYGY"/>
<dbReference type="PANTHER" id="PTHR43238:SF1">
    <property type="entry name" value="GDP-L-FUCOSE SYNTHASE"/>
    <property type="match status" value="1"/>
</dbReference>
<dbReference type="InterPro" id="IPR001509">
    <property type="entry name" value="Epimerase_deHydtase"/>
</dbReference>
<evidence type="ECO:0000256" key="5">
    <source>
        <dbReference type="ARBA" id="ARBA00023002"/>
    </source>
</evidence>
<protein>
    <recommendedName>
        <fullName evidence="3">GDP-L-fucose synthase</fullName>
        <ecNumber evidence="3">1.1.1.271</ecNumber>
    </recommendedName>
</protein>
<evidence type="ECO:0000256" key="1">
    <source>
        <dbReference type="ARBA" id="ARBA00004883"/>
    </source>
</evidence>
<gene>
    <name evidence="8" type="ORF">SDRG_01541</name>
</gene>
<evidence type="ECO:0000256" key="4">
    <source>
        <dbReference type="ARBA" id="ARBA00022857"/>
    </source>
</evidence>
<sequence length="325" mass="35581">MGVCGENSSMTVLVTGGSGLVGRAVQECIASAPPTDETWVFTHSNEADLTDLEATRALFARHKPTHVLHLAAMVGGLYRNLAQPVDFFMANARMNENVLQVAHEYDVVKVVSCLSTCIFPDATPYPIDETMLHNGPPHASNLGYAMAKRNIDTLNQCYARQFGRCFTSVIPTNVYGPHDNFHLDDSHVIPGLLHKCYLAKKEQTPFVVSGTGAPLRQFIYSADLATLLVWVVRHYTETSPLILAGDPNDEVSIQRVAEGIAAALQFTGDLVFDTTKGDGQYRKTASNAKLRSLSPELGAYRFTTLEAGLQTTAAWFLDNLTTCRR</sequence>
<dbReference type="GO" id="GO:0016853">
    <property type="term" value="F:isomerase activity"/>
    <property type="evidence" value="ECO:0007669"/>
    <property type="project" value="UniProtKB-KW"/>
</dbReference>
<keyword evidence="6" id="KW-0413">Isomerase</keyword>
<evidence type="ECO:0000313" key="8">
    <source>
        <dbReference type="EMBL" id="EQC41580.1"/>
    </source>
</evidence>
<dbReference type="VEuPathDB" id="FungiDB:SDRG_01541"/>
<dbReference type="GeneID" id="19942268"/>
<evidence type="ECO:0000313" key="9">
    <source>
        <dbReference type="Proteomes" id="UP000030762"/>
    </source>
</evidence>
<dbReference type="FunCoup" id="T0R5C8">
    <property type="interactions" value="118"/>
</dbReference>
<keyword evidence="4" id="KW-0521">NADP</keyword>
<dbReference type="OrthoDB" id="202470at2759"/>
<dbReference type="RefSeq" id="XP_008605294.1">
    <property type="nucleotide sequence ID" value="XM_008607072.1"/>
</dbReference>
<comment type="similarity">
    <text evidence="2">Belongs to the NAD(P)-dependent epimerase/dehydratase family. Fucose synthase subfamily.</text>
</comment>
<dbReference type="GO" id="GO:0050577">
    <property type="term" value="F:GDP-L-fucose synthase activity"/>
    <property type="evidence" value="ECO:0007669"/>
    <property type="project" value="UniProtKB-EC"/>
</dbReference>
<comment type="pathway">
    <text evidence="1">Nucleotide-sugar biosynthesis; GDP-L-fucose biosynthesis via de novo pathway; GDP-L-fucose from GDP-alpha-D-mannose: step 2/2.</text>
</comment>
<dbReference type="eggNOG" id="KOG1431">
    <property type="taxonomic scope" value="Eukaryota"/>
</dbReference>
<name>T0R5C8_SAPDV</name>
<evidence type="ECO:0000259" key="7">
    <source>
        <dbReference type="Pfam" id="PF01370"/>
    </source>
</evidence>
<dbReference type="Proteomes" id="UP000030762">
    <property type="component" value="Unassembled WGS sequence"/>
</dbReference>
<dbReference type="Pfam" id="PF01370">
    <property type="entry name" value="Epimerase"/>
    <property type="match status" value="1"/>
</dbReference>
<accession>T0R5C8</accession>
<feature type="domain" description="NAD-dependent epimerase/dehydratase" evidence="7">
    <location>
        <begin position="12"/>
        <end position="237"/>
    </location>
</feature>
<dbReference type="Gene3D" id="3.40.50.720">
    <property type="entry name" value="NAD(P)-binding Rossmann-like Domain"/>
    <property type="match status" value="1"/>
</dbReference>
<keyword evidence="9" id="KW-1185">Reference proteome</keyword>
<evidence type="ECO:0000256" key="2">
    <source>
        <dbReference type="ARBA" id="ARBA00005959"/>
    </source>
</evidence>
<dbReference type="CDD" id="cd05239">
    <property type="entry name" value="GDP_FS_SDR_e"/>
    <property type="match status" value="1"/>
</dbReference>
<dbReference type="EC" id="1.1.1.271" evidence="3"/>
<dbReference type="PANTHER" id="PTHR43238">
    <property type="entry name" value="GDP-L-FUCOSE SYNTHASE"/>
    <property type="match status" value="1"/>
</dbReference>
<dbReference type="InterPro" id="IPR036291">
    <property type="entry name" value="NAD(P)-bd_dom_sf"/>
</dbReference>
<evidence type="ECO:0000256" key="3">
    <source>
        <dbReference type="ARBA" id="ARBA00012371"/>
    </source>
</evidence>
<dbReference type="Gene3D" id="3.90.25.10">
    <property type="entry name" value="UDP-galactose 4-epimerase, domain 1"/>
    <property type="match status" value="1"/>
</dbReference>
<dbReference type="UniPathway" id="UPA00128">
    <property type="reaction ID" value="UER00191"/>
</dbReference>
<keyword evidence="5" id="KW-0560">Oxidoreductase</keyword>
<dbReference type="InterPro" id="IPR028614">
    <property type="entry name" value="GDP_fucose/colitose_synth"/>
</dbReference>
<dbReference type="AlphaFoldDB" id="T0R5C8"/>
<organism evidence="8 9">
    <name type="scientific">Saprolegnia diclina (strain VS20)</name>
    <dbReference type="NCBI Taxonomy" id="1156394"/>
    <lineage>
        <taxon>Eukaryota</taxon>
        <taxon>Sar</taxon>
        <taxon>Stramenopiles</taxon>
        <taxon>Oomycota</taxon>
        <taxon>Saprolegniomycetes</taxon>
        <taxon>Saprolegniales</taxon>
        <taxon>Saprolegniaceae</taxon>
        <taxon>Saprolegnia</taxon>
    </lineage>
</organism>
<dbReference type="GO" id="GO:0042351">
    <property type="term" value="P:'de novo' GDP-L-fucose biosynthetic process"/>
    <property type="evidence" value="ECO:0007669"/>
    <property type="project" value="UniProtKB-UniPathway"/>
</dbReference>